<reference evidence="3 4" key="1">
    <citation type="submission" date="2019-07" db="EMBL/GenBank/DDBJ databases">
        <title>R&amp;d 2014.</title>
        <authorList>
            <person name="Klenk H.-P."/>
        </authorList>
    </citation>
    <scope>NUCLEOTIDE SEQUENCE [LARGE SCALE GENOMIC DNA]</scope>
    <source>
        <strain evidence="3 4">DSM 43868</strain>
    </source>
</reference>
<proteinExistence type="predicted"/>
<feature type="compositionally biased region" description="Low complexity" evidence="1">
    <location>
        <begin position="24"/>
        <end position="35"/>
    </location>
</feature>
<sequence length="117" mass="12625">MMTDVVEQNSGAERSRPAGERTDAPAAATGTGTDDSAAAARIVAIRERIDEIDRTLIELWHERASLSREVGATRMASGGTRLVLSREREILERFRQALGADGTQLALLLLRAGRGPL</sequence>
<evidence type="ECO:0000313" key="3">
    <source>
        <dbReference type="EMBL" id="TWH66504.1"/>
    </source>
</evidence>
<evidence type="ECO:0000313" key="4">
    <source>
        <dbReference type="Proteomes" id="UP000319825"/>
    </source>
</evidence>
<protein>
    <submittedName>
        <fullName evidence="3">Chorismate mutase</fullName>
    </submittedName>
</protein>
<dbReference type="Proteomes" id="UP000319825">
    <property type="component" value="Unassembled WGS sequence"/>
</dbReference>
<dbReference type="InterPro" id="IPR002701">
    <property type="entry name" value="CM_II_prokaryot"/>
</dbReference>
<feature type="compositionally biased region" description="Basic and acidic residues" evidence="1">
    <location>
        <begin position="13"/>
        <end position="23"/>
    </location>
</feature>
<feature type="domain" description="Chorismate mutase" evidence="2">
    <location>
        <begin position="36"/>
        <end position="117"/>
    </location>
</feature>
<dbReference type="EMBL" id="VLKE01000001">
    <property type="protein sequence ID" value="TWH66504.1"/>
    <property type="molecule type" value="Genomic_DNA"/>
</dbReference>
<dbReference type="OrthoDB" id="3213864at2"/>
<dbReference type="InterPro" id="IPR036979">
    <property type="entry name" value="CM_dom_sf"/>
</dbReference>
<dbReference type="RefSeq" id="WP_145773592.1">
    <property type="nucleotide sequence ID" value="NZ_BAAATQ010000335.1"/>
</dbReference>
<dbReference type="NCBIfam" id="NF005894">
    <property type="entry name" value="PRK07857.1"/>
    <property type="match status" value="1"/>
</dbReference>
<dbReference type="AlphaFoldDB" id="A0A562I764"/>
<gene>
    <name evidence="3" type="ORF">JD77_01458</name>
</gene>
<dbReference type="Pfam" id="PF01817">
    <property type="entry name" value="CM_2"/>
    <property type="match status" value="1"/>
</dbReference>
<feature type="region of interest" description="Disordered" evidence="1">
    <location>
        <begin position="1"/>
        <end position="35"/>
    </location>
</feature>
<dbReference type="PROSITE" id="PS51168">
    <property type="entry name" value="CHORISMATE_MUT_2"/>
    <property type="match status" value="1"/>
</dbReference>
<dbReference type="GO" id="GO:0004106">
    <property type="term" value="F:chorismate mutase activity"/>
    <property type="evidence" value="ECO:0007669"/>
    <property type="project" value="InterPro"/>
</dbReference>
<dbReference type="Gene3D" id="1.20.59.10">
    <property type="entry name" value="Chorismate mutase"/>
    <property type="match status" value="1"/>
</dbReference>
<accession>A0A562I764</accession>
<evidence type="ECO:0000256" key="1">
    <source>
        <dbReference type="SAM" id="MobiDB-lite"/>
    </source>
</evidence>
<dbReference type="SMART" id="SM00830">
    <property type="entry name" value="CM_2"/>
    <property type="match status" value="1"/>
</dbReference>
<dbReference type="GO" id="GO:0046417">
    <property type="term" value="P:chorismate metabolic process"/>
    <property type="evidence" value="ECO:0007669"/>
    <property type="project" value="InterPro"/>
</dbReference>
<name>A0A562I764_MICOL</name>
<organism evidence="3 4">
    <name type="scientific">Micromonospora olivasterospora</name>
    <dbReference type="NCBI Taxonomy" id="1880"/>
    <lineage>
        <taxon>Bacteria</taxon>
        <taxon>Bacillati</taxon>
        <taxon>Actinomycetota</taxon>
        <taxon>Actinomycetes</taxon>
        <taxon>Micromonosporales</taxon>
        <taxon>Micromonosporaceae</taxon>
        <taxon>Micromonospora</taxon>
    </lineage>
</organism>
<dbReference type="NCBIfam" id="TIGR01808">
    <property type="entry name" value="CM_M_hiGC-arch"/>
    <property type="match status" value="1"/>
</dbReference>
<dbReference type="InterPro" id="IPR010958">
    <property type="entry name" value="Chorismate_mutase_highGC-bac"/>
</dbReference>
<dbReference type="InterPro" id="IPR036263">
    <property type="entry name" value="Chorismate_II_sf"/>
</dbReference>
<comment type="caution">
    <text evidence="3">The sequence shown here is derived from an EMBL/GenBank/DDBJ whole genome shotgun (WGS) entry which is preliminary data.</text>
</comment>
<feature type="compositionally biased region" description="Polar residues" evidence="1">
    <location>
        <begin position="1"/>
        <end position="12"/>
    </location>
</feature>
<keyword evidence="4" id="KW-1185">Reference proteome</keyword>
<dbReference type="SUPFAM" id="SSF48600">
    <property type="entry name" value="Chorismate mutase II"/>
    <property type="match status" value="1"/>
</dbReference>
<evidence type="ECO:0000259" key="2">
    <source>
        <dbReference type="PROSITE" id="PS51168"/>
    </source>
</evidence>